<reference evidence="2" key="1">
    <citation type="submission" date="2016-11" db="UniProtKB">
        <authorList>
            <consortium name="WormBaseParasite"/>
        </authorList>
    </citation>
    <scope>IDENTIFICATION</scope>
</reference>
<accession>A0A1I8AJZ8</accession>
<dbReference type="WBParaSite" id="L893_g6522.t1">
    <property type="protein sequence ID" value="L893_g6522.t1"/>
    <property type="gene ID" value="L893_g6522"/>
</dbReference>
<organism evidence="1 2">
    <name type="scientific">Steinernema glaseri</name>
    <dbReference type="NCBI Taxonomy" id="37863"/>
    <lineage>
        <taxon>Eukaryota</taxon>
        <taxon>Metazoa</taxon>
        <taxon>Ecdysozoa</taxon>
        <taxon>Nematoda</taxon>
        <taxon>Chromadorea</taxon>
        <taxon>Rhabditida</taxon>
        <taxon>Tylenchina</taxon>
        <taxon>Panagrolaimomorpha</taxon>
        <taxon>Strongyloidoidea</taxon>
        <taxon>Steinernematidae</taxon>
        <taxon>Steinernema</taxon>
    </lineage>
</organism>
<evidence type="ECO:0000313" key="2">
    <source>
        <dbReference type="WBParaSite" id="L893_g6522.t1"/>
    </source>
</evidence>
<sequence length="75" mass="8498">MLAWMRDVKDDKEKANTSKKGTFSACIWISTVIQPPTHRYSIMLGYGVAFPNFVFYECFLLDYVNNSGGVVTQPV</sequence>
<name>A0A1I8AJZ8_9BILA</name>
<dbReference type="Proteomes" id="UP000095287">
    <property type="component" value="Unplaced"/>
</dbReference>
<dbReference type="AlphaFoldDB" id="A0A1I8AJZ8"/>
<keyword evidence="1" id="KW-1185">Reference proteome</keyword>
<proteinExistence type="predicted"/>
<protein>
    <submittedName>
        <fullName evidence="2">Transmembrane protein</fullName>
    </submittedName>
</protein>
<evidence type="ECO:0000313" key="1">
    <source>
        <dbReference type="Proteomes" id="UP000095287"/>
    </source>
</evidence>